<evidence type="ECO:0000313" key="7">
    <source>
        <dbReference type="EMBL" id="CRL37631.1"/>
    </source>
</evidence>
<dbReference type="NCBIfam" id="TIGR00006">
    <property type="entry name" value="16S rRNA (cytosine(1402)-N(4))-methyltransferase RsmH"/>
    <property type="match status" value="1"/>
</dbReference>
<gene>
    <name evidence="6" type="primary">rsmH</name>
    <name evidence="7" type="ORF">RIL183_20601</name>
</gene>
<evidence type="ECO:0000256" key="3">
    <source>
        <dbReference type="ARBA" id="ARBA00022603"/>
    </source>
</evidence>
<comment type="similarity">
    <text evidence="1 6">Belongs to the methyltransferase superfamily. RsmH family.</text>
</comment>
<protein>
    <recommendedName>
        <fullName evidence="6">Ribosomal RNA small subunit methyltransferase H</fullName>
        <ecNumber evidence="6">2.1.1.199</ecNumber>
    </recommendedName>
    <alternativeName>
        <fullName evidence="6">16S rRNA m(4)C1402 methyltransferase</fullName>
    </alternativeName>
    <alternativeName>
        <fullName evidence="6">rRNA (cytosine-N(4)-)-methyltransferase RsmH</fullName>
    </alternativeName>
</protein>
<evidence type="ECO:0000256" key="6">
    <source>
        <dbReference type="HAMAP-Rule" id="MF_01007"/>
    </source>
</evidence>
<keyword evidence="8" id="KW-1185">Reference proteome</keyword>
<name>A0A0M6WKS8_9FIRM</name>
<dbReference type="Proteomes" id="UP000049828">
    <property type="component" value="Unassembled WGS sequence"/>
</dbReference>
<comment type="function">
    <text evidence="6">Specifically methylates the N4 position of cytidine in position 1402 (C1402) of 16S rRNA.</text>
</comment>
<feature type="binding site" evidence="6">
    <location>
        <position position="105"/>
    </location>
    <ligand>
        <name>S-adenosyl-L-methionine</name>
        <dbReference type="ChEBI" id="CHEBI:59789"/>
    </ligand>
</feature>
<dbReference type="Gene3D" id="1.10.150.170">
    <property type="entry name" value="Putative methyltransferase TM0872, insert domain"/>
    <property type="match status" value="1"/>
</dbReference>
<dbReference type="OrthoDB" id="9806637at2"/>
<dbReference type="Pfam" id="PF01795">
    <property type="entry name" value="Methyltransf_5"/>
    <property type="match status" value="1"/>
</dbReference>
<organism evidence="7 8">
    <name type="scientific">Roseburia inulinivorans</name>
    <dbReference type="NCBI Taxonomy" id="360807"/>
    <lineage>
        <taxon>Bacteria</taxon>
        <taxon>Bacillati</taxon>
        <taxon>Bacillota</taxon>
        <taxon>Clostridia</taxon>
        <taxon>Lachnospirales</taxon>
        <taxon>Lachnospiraceae</taxon>
        <taxon>Roseburia</taxon>
    </lineage>
</organism>
<keyword evidence="3 6" id="KW-0489">Methyltransferase</keyword>
<dbReference type="HAMAP" id="MF_01007">
    <property type="entry name" value="16SrRNA_methyltr_H"/>
    <property type="match status" value="1"/>
</dbReference>
<feature type="binding site" evidence="6">
    <location>
        <begin position="85"/>
        <end position="87"/>
    </location>
    <ligand>
        <name>S-adenosyl-L-methionine</name>
        <dbReference type="ChEBI" id="CHEBI:59789"/>
    </ligand>
</feature>
<feature type="binding site" evidence="6">
    <location>
        <position position="161"/>
    </location>
    <ligand>
        <name>S-adenosyl-L-methionine</name>
        <dbReference type="ChEBI" id="CHEBI:59789"/>
    </ligand>
</feature>
<keyword evidence="6" id="KW-0963">Cytoplasm</keyword>
<evidence type="ECO:0000256" key="2">
    <source>
        <dbReference type="ARBA" id="ARBA00022552"/>
    </source>
</evidence>
<accession>A0A0M6WKS8</accession>
<evidence type="ECO:0000256" key="1">
    <source>
        <dbReference type="ARBA" id="ARBA00010396"/>
    </source>
</evidence>
<proteinExistence type="inferred from homology"/>
<dbReference type="GO" id="GO:0005737">
    <property type="term" value="C:cytoplasm"/>
    <property type="evidence" value="ECO:0007669"/>
    <property type="project" value="UniProtKB-SubCell"/>
</dbReference>
<dbReference type="InterPro" id="IPR029063">
    <property type="entry name" value="SAM-dependent_MTases_sf"/>
</dbReference>
<dbReference type="Gene3D" id="3.40.50.150">
    <property type="entry name" value="Vaccinia Virus protein VP39"/>
    <property type="match status" value="1"/>
</dbReference>
<dbReference type="PIRSF" id="PIRSF004486">
    <property type="entry name" value="MraW"/>
    <property type="match status" value="1"/>
</dbReference>
<evidence type="ECO:0000256" key="5">
    <source>
        <dbReference type="ARBA" id="ARBA00022691"/>
    </source>
</evidence>
<keyword evidence="4 6" id="KW-0808">Transferase</keyword>
<dbReference type="GO" id="GO:0070475">
    <property type="term" value="P:rRNA base methylation"/>
    <property type="evidence" value="ECO:0007669"/>
    <property type="project" value="UniProtKB-UniRule"/>
</dbReference>
<dbReference type="PANTHER" id="PTHR11265">
    <property type="entry name" value="S-ADENOSYL-METHYLTRANSFERASE MRAW"/>
    <property type="match status" value="1"/>
</dbReference>
<comment type="subcellular location">
    <subcellularLocation>
        <location evidence="6">Cytoplasm</location>
    </subcellularLocation>
</comment>
<dbReference type="EMBL" id="CVRS01000068">
    <property type="protein sequence ID" value="CRL37631.1"/>
    <property type="molecule type" value="Genomic_DNA"/>
</dbReference>
<dbReference type="InterPro" id="IPR002903">
    <property type="entry name" value="RsmH"/>
</dbReference>
<reference evidence="8" key="1">
    <citation type="submission" date="2015-05" db="EMBL/GenBank/DDBJ databases">
        <authorList>
            <consortium name="Pathogen Informatics"/>
        </authorList>
    </citation>
    <scope>NUCLEOTIDE SEQUENCE [LARGE SCALE GENOMIC DNA]</scope>
    <source>
        <strain evidence="8">L1-83</strain>
    </source>
</reference>
<comment type="catalytic activity">
    <reaction evidence="6">
        <text>cytidine(1402) in 16S rRNA + S-adenosyl-L-methionine = N(4)-methylcytidine(1402) in 16S rRNA + S-adenosyl-L-homocysteine + H(+)</text>
        <dbReference type="Rhea" id="RHEA:42928"/>
        <dbReference type="Rhea" id="RHEA-COMP:10286"/>
        <dbReference type="Rhea" id="RHEA-COMP:10287"/>
        <dbReference type="ChEBI" id="CHEBI:15378"/>
        <dbReference type="ChEBI" id="CHEBI:57856"/>
        <dbReference type="ChEBI" id="CHEBI:59789"/>
        <dbReference type="ChEBI" id="CHEBI:74506"/>
        <dbReference type="ChEBI" id="CHEBI:82748"/>
        <dbReference type="EC" id="2.1.1.199"/>
    </reaction>
</comment>
<keyword evidence="2 6" id="KW-0698">rRNA processing</keyword>
<dbReference type="EC" id="2.1.1.199" evidence="6"/>
<dbReference type="GO" id="GO:0071424">
    <property type="term" value="F:rRNA (cytosine-N4-)-methyltransferase activity"/>
    <property type="evidence" value="ECO:0007669"/>
    <property type="project" value="UniProtKB-UniRule"/>
</dbReference>
<dbReference type="InterPro" id="IPR023397">
    <property type="entry name" value="SAM-dep_MeTrfase_MraW_recog"/>
</dbReference>
<evidence type="ECO:0000256" key="4">
    <source>
        <dbReference type="ARBA" id="ARBA00022679"/>
    </source>
</evidence>
<sequence>MSQENQNVQEELHKRRVRYKGKYPRNYKEKYKELNPEKYQDTIEKVIRKGSTPAGMHISIMVREIIDFLQIKPGQTGFDATLGYGGHTKAMLECLKGQGHMYATDVDPIESAKTKKRLADAGFGEDILTIRLQNFCTIDEIAKEAGGFDFVLADLGVSSMQIDNPDRGFSFKVDGPLDLRLNPEKGISAAERLAQIEEDELAGMLWENSDEPYAEELAHAIVTERKHGKPIDTTTRLREVIEETLSFLPEKEKKDTVKKTCQRTFQALRIDVNNEFEVLYEFMEKLPGALKPGGRAAILTFHSGEDKLVKKALKQGYKEGIYFEIANDVVRPSAEECAQNGRARSTKMRWAVRAE</sequence>
<feature type="binding site" evidence="6">
    <location>
        <position position="154"/>
    </location>
    <ligand>
        <name>S-adenosyl-L-methionine</name>
        <dbReference type="ChEBI" id="CHEBI:59789"/>
    </ligand>
</feature>
<dbReference type="PANTHER" id="PTHR11265:SF0">
    <property type="entry name" value="12S RRNA N4-METHYLCYTIDINE METHYLTRANSFERASE"/>
    <property type="match status" value="1"/>
</dbReference>
<feature type="binding site" evidence="6">
    <location>
        <position position="135"/>
    </location>
    <ligand>
        <name>S-adenosyl-L-methionine</name>
        <dbReference type="ChEBI" id="CHEBI:59789"/>
    </ligand>
</feature>
<evidence type="ECO:0000313" key="8">
    <source>
        <dbReference type="Proteomes" id="UP000049828"/>
    </source>
</evidence>
<dbReference type="AlphaFoldDB" id="A0A0M6WKS8"/>
<dbReference type="SUPFAM" id="SSF81799">
    <property type="entry name" value="Putative methyltransferase TM0872, insert domain"/>
    <property type="match status" value="1"/>
</dbReference>
<dbReference type="STRING" id="360807.ERS852392_01207"/>
<dbReference type="SUPFAM" id="SSF53335">
    <property type="entry name" value="S-adenosyl-L-methionine-dependent methyltransferases"/>
    <property type="match status" value="1"/>
</dbReference>
<keyword evidence="5 6" id="KW-0949">S-adenosyl-L-methionine</keyword>
<dbReference type="RefSeq" id="WP_055039612.1">
    <property type="nucleotide sequence ID" value="NZ_CVRS01000068.1"/>
</dbReference>